<organism evidence="1 2">
    <name type="scientific">Aspergillus keveii</name>
    <dbReference type="NCBI Taxonomy" id="714993"/>
    <lineage>
        <taxon>Eukaryota</taxon>
        <taxon>Fungi</taxon>
        <taxon>Dikarya</taxon>
        <taxon>Ascomycota</taxon>
        <taxon>Pezizomycotina</taxon>
        <taxon>Eurotiomycetes</taxon>
        <taxon>Eurotiomycetidae</taxon>
        <taxon>Eurotiales</taxon>
        <taxon>Aspergillaceae</taxon>
        <taxon>Aspergillus</taxon>
        <taxon>Aspergillus subgen. Nidulantes</taxon>
    </lineage>
</organism>
<evidence type="ECO:0000313" key="2">
    <source>
        <dbReference type="Proteomes" id="UP001610563"/>
    </source>
</evidence>
<sequence length="71" mass="8158">MPSQAQYPLCWLCVLLYEPPIQQCLYYVWDPASIRVGLGLLVGAVDPGIRRRFRLWGFADYAVITRCIVLL</sequence>
<dbReference type="Proteomes" id="UP001610563">
    <property type="component" value="Unassembled WGS sequence"/>
</dbReference>
<proteinExistence type="predicted"/>
<keyword evidence="2" id="KW-1185">Reference proteome</keyword>
<gene>
    <name evidence="1" type="ORF">BJX66DRAFT_306515</name>
</gene>
<reference evidence="1 2" key="1">
    <citation type="submission" date="2024-07" db="EMBL/GenBank/DDBJ databases">
        <title>Section-level genome sequencing and comparative genomics of Aspergillus sections Usti and Cavernicolus.</title>
        <authorList>
            <consortium name="Lawrence Berkeley National Laboratory"/>
            <person name="Nybo J.L."/>
            <person name="Vesth T.C."/>
            <person name="Theobald S."/>
            <person name="Frisvad J.C."/>
            <person name="Larsen T.O."/>
            <person name="Kjaerboelling I."/>
            <person name="Rothschild-Mancinelli K."/>
            <person name="Lyhne E.K."/>
            <person name="Kogle M.E."/>
            <person name="Barry K."/>
            <person name="Clum A."/>
            <person name="Na H."/>
            <person name="Ledsgaard L."/>
            <person name="Lin J."/>
            <person name="Lipzen A."/>
            <person name="Kuo A."/>
            <person name="Riley R."/>
            <person name="Mondo S."/>
            <person name="Labutti K."/>
            <person name="Haridas S."/>
            <person name="Pangalinan J."/>
            <person name="Salamov A.A."/>
            <person name="Simmons B.A."/>
            <person name="Magnuson J.K."/>
            <person name="Chen J."/>
            <person name="Drula E."/>
            <person name="Henrissat B."/>
            <person name="Wiebenga A."/>
            <person name="Lubbers R.J."/>
            <person name="Gomes A.C."/>
            <person name="Makela M.R."/>
            <person name="Stajich J."/>
            <person name="Grigoriev I.V."/>
            <person name="Mortensen U.H."/>
            <person name="De Vries R.P."/>
            <person name="Baker S.E."/>
            <person name="Andersen M.R."/>
        </authorList>
    </citation>
    <scope>NUCLEOTIDE SEQUENCE [LARGE SCALE GENOMIC DNA]</scope>
    <source>
        <strain evidence="1 2">CBS 209.92</strain>
    </source>
</reference>
<accession>A0ABR4G2D6</accession>
<protein>
    <submittedName>
        <fullName evidence="1">Uncharacterized protein</fullName>
    </submittedName>
</protein>
<evidence type="ECO:0000313" key="1">
    <source>
        <dbReference type="EMBL" id="KAL2793178.1"/>
    </source>
</evidence>
<name>A0ABR4G2D6_9EURO</name>
<dbReference type="EMBL" id="JBFTWV010000061">
    <property type="protein sequence ID" value="KAL2793178.1"/>
    <property type="molecule type" value="Genomic_DNA"/>
</dbReference>
<comment type="caution">
    <text evidence="1">The sequence shown here is derived from an EMBL/GenBank/DDBJ whole genome shotgun (WGS) entry which is preliminary data.</text>
</comment>